<name>A0A3G5BC68_TRECO</name>
<keyword evidence="8 18" id="KW-0812">Transmembrane</keyword>
<evidence type="ECO:0000256" key="12">
    <source>
        <dbReference type="ARBA" id="ARBA00022989"/>
    </source>
</evidence>
<feature type="transmembrane region" description="Helical" evidence="18">
    <location>
        <begin position="151"/>
        <end position="172"/>
    </location>
</feature>
<evidence type="ECO:0000256" key="15">
    <source>
        <dbReference type="ARBA" id="ARBA00023128"/>
    </source>
</evidence>
<keyword evidence="11 18" id="KW-0249">Electron transport</keyword>
<evidence type="ECO:0000256" key="3">
    <source>
        <dbReference type="ARBA" id="ARBA00007012"/>
    </source>
</evidence>
<evidence type="ECO:0000256" key="2">
    <source>
        <dbReference type="ARBA" id="ARBA00004448"/>
    </source>
</evidence>
<feature type="transmembrane region" description="Helical" evidence="18">
    <location>
        <begin position="59"/>
        <end position="81"/>
    </location>
</feature>
<evidence type="ECO:0000256" key="18">
    <source>
        <dbReference type="RuleBase" id="RU003403"/>
    </source>
</evidence>
<feature type="transmembrane region" description="Helical" evidence="18">
    <location>
        <begin position="122"/>
        <end position="144"/>
    </location>
</feature>
<feature type="transmembrane region" description="Helical" evidence="18">
    <location>
        <begin position="318"/>
        <end position="335"/>
    </location>
</feature>
<dbReference type="PRINTS" id="PR01436">
    <property type="entry name" value="NADHDHGNASE2"/>
</dbReference>
<feature type="transmembrane region" description="Helical" evidence="18">
    <location>
        <begin position="239"/>
        <end position="260"/>
    </location>
</feature>
<comment type="subcellular location">
    <subcellularLocation>
        <location evidence="2 18">Mitochondrion inner membrane</location>
        <topology evidence="2 18">Multi-pass membrane protein</topology>
    </subcellularLocation>
</comment>
<dbReference type="EMBL" id="MH422968">
    <property type="protein sequence ID" value="AYV97230.1"/>
    <property type="molecule type" value="Genomic_DNA"/>
</dbReference>
<feature type="transmembrane region" description="Helical" evidence="18">
    <location>
        <begin position="184"/>
        <end position="205"/>
    </location>
</feature>
<evidence type="ECO:0000256" key="13">
    <source>
        <dbReference type="ARBA" id="ARBA00023027"/>
    </source>
</evidence>
<feature type="transmembrane region" description="Helical" evidence="18">
    <location>
        <begin position="212"/>
        <end position="233"/>
    </location>
</feature>
<dbReference type="InterPro" id="IPR050175">
    <property type="entry name" value="Complex_I_Subunit_2"/>
</dbReference>
<feature type="transmembrane region" description="Helical" evidence="18">
    <location>
        <begin position="93"/>
        <end position="116"/>
    </location>
</feature>
<sequence>MLLMPNFIKMIIFPLIIMNLLLMSSCTSFIFLWILFEFSLILFSSLIMNNSNKSHESSYIYFIPQILASILFFFSCTQLLYSPIPFMFINKKFFSFIITLSMALKLGMAPMHFWFISVCETASWFSILLLSTLMKLPPLLTMFYFKFEISFWFLIIFFSVIFSLMGINSSSLKKIIGFSSMNQLSWIVMIMNFSKIFLLVYFILYISMMIQIIYIFNLFNLLTLFNLFSLMLSHKIPLFMIYLNFLSLNGLPPFIGFYIKFFTIKFMLFYKFYWMTLFMIMSSIISMLFYLSMISPSFFMLSKEVKVNNMMFPLDKNFNYIIFFSLLLPLQTFSFM</sequence>
<reference evidence="20" key="1">
    <citation type="journal article" date="2018" name="Int. J. Biol. Macromol.">
        <title>The first two mitochondrial genomes of wood wasps (Hymenoptera: Symphyta): Novel gene rearrangements and higher-level phylogeny of the basal hymenopterans.</title>
        <authorList>
            <person name="Ma Y."/>
            <person name="Zheng B.Y."/>
            <person name="Zhu J.C."/>
            <person name="van Achterberg C."/>
            <person name="Tang P."/>
            <person name="Chen X.X."/>
        </authorList>
    </citation>
    <scope>NUCLEOTIDE SEQUENCE</scope>
</reference>
<dbReference type="PANTHER" id="PTHR46552:SF1">
    <property type="entry name" value="NADH-UBIQUINONE OXIDOREDUCTASE CHAIN 2"/>
    <property type="match status" value="1"/>
</dbReference>
<geneLocation type="mitochondrion" evidence="20"/>
<comment type="function">
    <text evidence="18">Core subunit of the mitochondrial membrane respiratory chain NADH dehydrogenase (Complex I) which catalyzes electron transfer from NADH through the respiratory chain, using ubiquinone as an electron acceptor. Essential for the catalytic activity and assembly of complex I.</text>
</comment>
<evidence type="ECO:0000256" key="4">
    <source>
        <dbReference type="ARBA" id="ARBA00012944"/>
    </source>
</evidence>
<dbReference type="PANTHER" id="PTHR46552">
    <property type="entry name" value="NADH-UBIQUINONE OXIDOREDUCTASE CHAIN 2"/>
    <property type="match status" value="1"/>
</dbReference>
<evidence type="ECO:0000256" key="1">
    <source>
        <dbReference type="ARBA" id="ARBA00003257"/>
    </source>
</evidence>
<evidence type="ECO:0000256" key="14">
    <source>
        <dbReference type="ARBA" id="ARBA00023075"/>
    </source>
</evidence>
<feature type="transmembrane region" description="Helical" evidence="18">
    <location>
        <begin position="6"/>
        <end position="22"/>
    </location>
</feature>
<feature type="domain" description="NADH:quinone oxidoreductase/Mrp antiporter transmembrane" evidence="19">
    <location>
        <begin position="28"/>
        <end position="286"/>
    </location>
</feature>
<evidence type="ECO:0000256" key="16">
    <source>
        <dbReference type="ARBA" id="ARBA00023136"/>
    </source>
</evidence>
<protein>
    <recommendedName>
        <fullName evidence="5 18">NADH-ubiquinone oxidoreductase chain 2</fullName>
        <ecNumber evidence="4 18">7.1.1.2</ecNumber>
    </recommendedName>
</protein>
<keyword evidence="15 18" id="KW-0496">Mitochondrion</keyword>
<evidence type="ECO:0000256" key="6">
    <source>
        <dbReference type="ARBA" id="ARBA00022448"/>
    </source>
</evidence>
<keyword evidence="12 18" id="KW-1133">Transmembrane helix</keyword>
<evidence type="ECO:0000256" key="9">
    <source>
        <dbReference type="ARBA" id="ARBA00022792"/>
    </source>
</evidence>
<gene>
    <name evidence="20" type="primary">nad2</name>
</gene>
<evidence type="ECO:0000256" key="17">
    <source>
        <dbReference type="ARBA" id="ARBA00049551"/>
    </source>
</evidence>
<keyword evidence="13 18" id="KW-0520">NAD</keyword>
<dbReference type="EC" id="7.1.1.2" evidence="4 18"/>
<accession>A0A3G5BC68</accession>
<keyword evidence="7 18" id="KW-0679">Respiratory chain</keyword>
<feature type="transmembrane region" description="Helical" evidence="18">
    <location>
        <begin position="29"/>
        <end position="47"/>
    </location>
</feature>
<evidence type="ECO:0000256" key="10">
    <source>
        <dbReference type="ARBA" id="ARBA00022967"/>
    </source>
</evidence>
<dbReference type="AlphaFoldDB" id="A0A3G5BC68"/>
<evidence type="ECO:0000256" key="11">
    <source>
        <dbReference type="ARBA" id="ARBA00022982"/>
    </source>
</evidence>
<proteinExistence type="inferred from homology"/>
<feature type="transmembrane region" description="Helical" evidence="18">
    <location>
        <begin position="272"/>
        <end position="298"/>
    </location>
</feature>
<keyword evidence="14 18" id="KW-0830">Ubiquinone</keyword>
<evidence type="ECO:0000256" key="5">
    <source>
        <dbReference type="ARBA" id="ARBA00021008"/>
    </source>
</evidence>
<dbReference type="GO" id="GO:0008137">
    <property type="term" value="F:NADH dehydrogenase (ubiquinone) activity"/>
    <property type="evidence" value="ECO:0007669"/>
    <property type="project" value="UniProtKB-EC"/>
</dbReference>
<reference evidence="20" key="2">
    <citation type="submission" date="2018-06" db="EMBL/GenBank/DDBJ databases">
        <authorList>
            <person name="Zheng B."/>
        </authorList>
    </citation>
    <scope>NUCLEOTIDE SEQUENCE</scope>
</reference>
<keyword evidence="6" id="KW-0813">Transport</keyword>
<keyword evidence="9 18" id="KW-0999">Mitochondrion inner membrane</keyword>
<dbReference type="InterPro" id="IPR001750">
    <property type="entry name" value="ND/Mrp_TM"/>
</dbReference>
<organism evidence="20">
    <name type="scientific">Tremex columba</name>
    <name type="common">Pigeon horntail wasp</name>
    <name type="synonym">Sirex columba</name>
    <dbReference type="NCBI Taxonomy" id="222809"/>
    <lineage>
        <taxon>Eukaryota</taxon>
        <taxon>Metazoa</taxon>
        <taxon>Ecdysozoa</taxon>
        <taxon>Arthropoda</taxon>
        <taxon>Hexapoda</taxon>
        <taxon>Insecta</taxon>
        <taxon>Pterygota</taxon>
        <taxon>Neoptera</taxon>
        <taxon>Endopterygota</taxon>
        <taxon>Hymenoptera</taxon>
        <taxon>Siricoidea</taxon>
        <taxon>Siricidae</taxon>
        <taxon>Tremex</taxon>
    </lineage>
</organism>
<evidence type="ECO:0000313" key="20">
    <source>
        <dbReference type="EMBL" id="AYV97230.1"/>
    </source>
</evidence>
<dbReference type="InterPro" id="IPR003917">
    <property type="entry name" value="NADH_UbQ_OxRdtase_chain2"/>
</dbReference>
<evidence type="ECO:0000259" key="19">
    <source>
        <dbReference type="Pfam" id="PF00361"/>
    </source>
</evidence>
<comment type="catalytic activity">
    <reaction evidence="17 18">
        <text>a ubiquinone + NADH + 5 H(+)(in) = a ubiquinol + NAD(+) + 4 H(+)(out)</text>
        <dbReference type="Rhea" id="RHEA:29091"/>
        <dbReference type="Rhea" id="RHEA-COMP:9565"/>
        <dbReference type="Rhea" id="RHEA-COMP:9566"/>
        <dbReference type="ChEBI" id="CHEBI:15378"/>
        <dbReference type="ChEBI" id="CHEBI:16389"/>
        <dbReference type="ChEBI" id="CHEBI:17976"/>
        <dbReference type="ChEBI" id="CHEBI:57540"/>
        <dbReference type="ChEBI" id="CHEBI:57945"/>
        <dbReference type="EC" id="7.1.1.2"/>
    </reaction>
</comment>
<evidence type="ECO:0000256" key="8">
    <source>
        <dbReference type="ARBA" id="ARBA00022692"/>
    </source>
</evidence>
<evidence type="ECO:0000256" key="7">
    <source>
        <dbReference type="ARBA" id="ARBA00022660"/>
    </source>
</evidence>
<dbReference type="Pfam" id="PF00361">
    <property type="entry name" value="Proton_antipo_M"/>
    <property type="match status" value="1"/>
</dbReference>
<keyword evidence="16 18" id="KW-0472">Membrane</keyword>
<keyword evidence="10 18" id="KW-1278">Translocase</keyword>
<dbReference type="GO" id="GO:0005743">
    <property type="term" value="C:mitochondrial inner membrane"/>
    <property type="evidence" value="ECO:0007669"/>
    <property type="project" value="UniProtKB-SubCell"/>
</dbReference>
<dbReference type="GO" id="GO:0006120">
    <property type="term" value="P:mitochondrial electron transport, NADH to ubiquinone"/>
    <property type="evidence" value="ECO:0007669"/>
    <property type="project" value="InterPro"/>
</dbReference>
<comment type="similarity">
    <text evidence="3 18">Belongs to the complex I subunit 2 family.</text>
</comment>
<comment type="function">
    <text evidence="1">Core subunit of the mitochondrial membrane respiratory chain NADH dehydrogenase (Complex I) that is believed to belong to the minimal assembly required for catalysis. Complex I functions in the transfer of electrons from NADH to the respiratory chain. The immediate electron acceptor for the enzyme is believed to be ubiquinone.</text>
</comment>